<sequence>METVRATTGGGAAAVVGSDGGECGRLGGMGGRTKQICVLMEGMGGRTKKLDSKALKNIKLLLRRKTAALDAGLYSKAIRHFSKIVQRIV</sequence>
<evidence type="ECO:0000313" key="2">
    <source>
        <dbReference type="Proteomes" id="UP000828048"/>
    </source>
</evidence>
<comment type="caution">
    <text evidence="1">The sequence shown here is derived from an EMBL/GenBank/DDBJ whole genome shotgun (WGS) entry which is preliminary data.</text>
</comment>
<evidence type="ECO:0000313" key="1">
    <source>
        <dbReference type="EMBL" id="KAH7850421.1"/>
    </source>
</evidence>
<accession>A0ACB7YAQ2</accession>
<keyword evidence="2" id="KW-1185">Reference proteome</keyword>
<reference evidence="1 2" key="1">
    <citation type="journal article" date="2021" name="Hortic Res">
        <title>High-quality reference genome and annotation aids understanding of berry development for evergreen blueberry (Vaccinium darrowii).</title>
        <authorList>
            <person name="Yu J."/>
            <person name="Hulse-Kemp A.M."/>
            <person name="Babiker E."/>
            <person name="Staton M."/>
        </authorList>
    </citation>
    <scope>NUCLEOTIDE SEQUENCE [LARGE SCALE GENOMIC DNA]</scope>
    <source>
        <strain evidence="2">cv. NJ 8807/NJ 8810</strain>
        <tissue evidence="1">Young leaf</tissue>
    </source>
</reference>
<proteinExistence type="predicted"/>
<organism evidence="1 2">
    <name type="scientific">Vaccinium darrowii</name>
    <dbReference type="NCBI Taxonomy" id="229202"/>
    <lineage>
        <taxon>Eukaryota</taxon>
        <taxon>Viridiplantae</taxon>
        <taxon>Streptophyta</taxon>
        <taxon>Embryophyta</taxon>
        <taxon>Tracheophyta</taxon>
        <taxon>Spermatophyta</taxon>
        <taxon>Magnoliopsida</taxon>
        <taxon>eudicotyledons</taxon>
        <taxon>Gunneridae</taxon>
        <taxon>Pentapetalae</taxon>
        <taxon>asterids</taxon>
        <taxon>Ericales</taxon>
        <taxon>Ericaceae</taxon>
        <taxon>Vaccinioideae</taxon>
        <taxon>Vaccinieae</taxon>
        <taxon>Vaccinium</taxon>
    </lineage>
</organism>
<dbReference type="EMBL" id="CM037157">
    <property type="protein sequence ID" value="KAH7850421.1"/>
    <property type="molecule type" value="Genomic_DNA"/>
</dbReference>
<gene>
    <name evidence="1" type="ORF">Vadar_032636</name>
</gene>
<protein>
    <submittedName>
        <fullName evidence="1">Uncharacterized protein</fullName>
    </submittedName>
</protein>
<name>A0ACB7YAQ2_9ERIC</name>
<dbReference type="Proteomes" id="UP000828048">
    <property type="component" value="Chromosome 7"/>
</dbReference>